<keyword evidence="7" id="KW-0812">Transmembrane</keyword>
<comment type="similarity">
    <text evidence="6">Belongs to the peptidase M48 family.</text>
</comment>
<protein>
    <submittedName>
        <fullName evidence="9">M48 family metallopeptidase</fullName>
    </submittedName>
</protein>
<sequence>MNLVFTGTYYDGKSDQSYQAQVHLEPGQLRITYQNPNQSVPIAVYWQPSRIESNADAAAEITVLTYGKNATQKLEIPEPDFKNYLEKQYPPVVAEPPSEVLPVSKVPTWFWLSGIGILAAIFGFYMWGLSYLADKAAWIIPQSTDEYVGKRVYQQVLEDAQPEPELTQYVKGFLRQLKVPSTYQLQVTIIRDKNVNAFALPGGYLVVHHSILEKMQHPEELVALLGHESGHVQNRHATRALFRSLGSYLFVSYLFGDILGVSAVLVENASVLKNLEYSRHLEEDADKFGFSVLQQNHINPRGMIQLFQRLKQAEKASGNSQPSEFLSTHPPLESRMQAIQAMIKENPYPVQPPDSLQYYWLKIKQSQE</sequence>
<dbReference type="PANTHER" id="PTHR22726:SF1">
    <property type="entry name" value="METALLOENDOPEPTIDASE OMA1, MITOCHONDRIAL"/>
    <property type="match status" value="1"/>
</dbReference>
<evidence type="ECO:0000313" key="10">
    <source>
        <dbReference type="Proteomes" id="UP000515237"/>
    </source>
</evidence>
<dbReference type="GO" id="GO:0016020">
    <property type="term" value="C:membrane"/>
    <property type="evidence" value="ECO:0007669"/>
    <property type="project" value="TreeGrafter"/>
</dbReference>
<name>A0A7G7G933_9BACT</name>
<proteinExistence type="inferred from homology"/>
<dbReference type="InterPro" id="IPR051156">
    <property type="entry name" value="Mito/Outer_Membr_Metalloprot"/>
</dbReference>
<dbReference type="KEGG" id="aswu:HUW51_13395"/>
<dbReference type="GO" id="GO:0051603">
    <property type="term" value="P:proteolysis involved in protein catabolic process"/>
    <property type="evidence" value="ECO:0007669"/>
    <property type="project" value="TreeGrafter"/>
</dbReference>
<reference evidence="9 10" key="1">
    <citation type="journal article" date="2018" name="Int. J. Syst. Evol. Microbiol.">
        <title>Adhaeribacter swui sp. nov., isolated from wet mud.</title>
        <authorList>
            <person name="Kim D.U."/>
            <person name="Kim K.W."/>
            <person name="Kang M.S."/>
            <person name="Kim J.Y."/>
            <person name="Jang J.H."/>
            <person name="Kim M.K."/>
        </authorList>
    </citation>
    <scope>NUCLEOTIDE SEQUENCE [LARGE SCALE GENOMIC DNA]</scope>
    <source>
        <strain evidence="9 10">KCTC 52873</strain>
    </source>
</reference>
<accession>A0A7G7G933</accession>
<evidence type="ECO:0000256" key="2">
    <source>
        <dbReference type="ARBA" id="ARBA00022723"/>
    </source>
</evidence>
<dbReference type="Gene3D" id="3.30.2010.10">
    <property type="entry name" value="Metalloproteases ('zincins'), catalytic domain"/>
    <property type="match status" value="1"/>
</dbReference>
<keyword evidence="3 6" id="KW-0378">Hydrolase</keyword>
<keyword evidence="7" id="KW-0472">Membrane</keyword>
<dbReference type="InterPro" id="IPR001915">
    <property type="entry name" value="Peptidase_M48"/>
</dbReference>
<keyword evidence="5 6" id="KW-0482">Metalloprotease</keyword>
<dbReference type="GO" id="GO:0046872">
    <property type="term" value="F:metal ion binding"/>
    <property type="evidence" value="ECO:0007669"/>
    <property type="project" value="UniProtKB-KW"/>
</dbReference>
<dbReference type="RefSeq" id="WP_185270148.1">
    <property type="nucleotide sequence ID" value="NZ_CP055156.1"/>
</dbReference>
<dbReference type="PANTHER" id="PTHR22726">
    <property type="entry name" value="METALLOENDOPEPTIDASE OMA1"/>
    <property type="match status" value="1"/>
</dbReference>
<gene>
    <name evidence="9" type="ORF">HUW51_13395</name>
</gene>
<keyword evidence="10" id="KW-1185">Reference proteome</keyword>
<evidence type="ECO:0000256" key="5">
    <source>
        <dbReference type="ARBA" id="ARBA00023049"/>
    </source>
</evidence>
<organism evidence="9 10">
    <name type="scientific">Adhaeribacter swui</name>
    <dbReference type="NCBI Taxonomy" id="2086471"/>
    <lineage>
        <taxon>Bacteria</taxon>
        <taxon>Pseudomonadati</taxon>
        <taxon>Bacteroidota</taxon>
        <taxon>Cytophagia</taxon>
        <taxon>Cytophagales</taxon>
        <taxon>Hymenobacteraceae</taxon>
        <taxon>Adhaeribacter</taxon>
    </lineage>
</organism>
<evidence type="ECO:0000256" key="4">
    <source>
        <dbReference type="ARBA" id="ARBA00022833"/>
    </source>
</evidence>
<dbReference type="CDD" id="cd07332">
    <property type="entry name" value="M48C_Oma1_like"/>
    <property type="match status" value="1"/>
</dbReference>
<feature type="transmembrane region" description="Helical" evidence="7">
    <location>
        <begin position="109"/>
        <end position="133"/>
    </location>
</feature>
<evidence type="ECO:0000256" key="3">
    <source>
        <dbReference type="ARBA" id="ARBA00022801"/>
    </source>
</evidence>
<dbReference type="GO" id="GO:0004222">
    <property type="term" value="F:metalloendopeptidase activity"/>
    <property type="evidence" value="ECO:0007669"/>
    <property type="project" value="InterPro"/>
</dbReference>
<feature type="domain" description="Peptidase M48" evidence="8">
    <location>
        <begin position="161"/>
        <end position="342"/>
    </location>
</feature>
<evidence type="ECO:0000313" key="9">
    <source>
        <dbReference type="EMBL" id="QNF33667.1"/>
    </source>
</evidence>
<evidence type="ECO:0000256" key="6">
    <source>
        <dbReference type="RuleBase" id="RU003983"/>
    </source>
</evidence>
<dbReference type="AlphaFoldDB" id="A0A7G7G933"/>
<dbReference type="EMBL" id="CP055156">
    <property type="protein sequence ID" value="QNF33667.1"/>
    <property type="molecule type" value="Genomic_DNA"/>
</dbReference>
<evidence type="ECO:0000256" key="7">
    <source>
        <dbReference type="SAM" id="Phobius"/>
    </source>
</evidence>
<evidence type="ECO:0000256" key="1">
    <source>
        <dbReference type="ARBA" id="ARBA00022670"/>
    </source>
</evidence>
<evidence type="ECO:0000259" key="8">
    <source>
        <dbReference type="Pfam" id="PF01435"/>
    </source>
</evidence>
<keyword evidence="7" id="KW-1133">Transmembrane helix</keyword>
<feature type="transmembrane region" description="Helical" evidence="7">
    <location>
        <begin position="245"/>
        <end position="266"/>
    </location>
</feature>
<keyword evidence="2" id="KW-0479">Metal-binding</keyword>
<comment type="cofactor">
    <cofactor evidence="6">
        <name>Zn(2+)</name>
        <dbReference type="ChEBI" id="CHEBI:29105"/>
    </cofactor>
    <text evidence="6">Binds 1 zinc ion per subunit.</text>
</comment>
<dbReference type="Pfam" id="PF01435">
    <property type="entry name" value="Peptidase_M48"/>
    <property type="match status" value="1"/>
</dbReference>
<keyword evidence="4 6" id="KW-0862">Zinc</keyword>
<dbReference type="Proteomes" id="UP000515237">
    <property type="component" value="Chromosome"/>
</dbReference>
<keyword evidence="1 6" id="KW-0645">Protease</keyword>